<dbReference type="AlphaFoldDB" id="A0A1F4ZW08"/>
<dbReference type="Pfam" id="PF00583">
    <property type="entry name" value="Acetyltransf_1"/>
    <property type="match status" value="1"/>
</dbReference>
<dbReference type="PANTHER" id="PTHR47237:SF1">
    <property type="entry name" value="SLL0310 PROTEIN"/>
    <property type="match status" value="1"/>
</dbReference>
<name>A0A1F4ZW08_9BACT</name>
<sequence>MSMGYEIRPAKKEEMKIMVEWAAKEGWNPGLHDIDAFYEIDDKGFYLGFLDNQPISSISAVTYENKFGFLGFYIVKPEFRGLGYGLRLWKEAIKHLPNQNIGLDGVEDQQENYKKSGFKLAYGNVRYEGMGKISEVKNPKIVTISESIFADVADYDKDVFPVSRESFLSTWFKQPESLAVAYVERGKVSGYGMVRKCINGFKVGPLFADSAKIAEILFQSLRSHVGKGNKVFIDVPEVNKQAVSMMKKYHLKPIFKTARMYTKELPKVDLNKTFGVTTLEIG</sequence>
<dbReference type="InterPro" id="IPR041496">
    <property type="entry name" value="YitH/HolE_GNAT"/>
</dbReference>
<keyword evidence="2" id="KW-0808">Transferase</keyword>
<dbReference type="InterPro" id="IPR016181">
    <property type="entry name" value="Acyl_CoA_acyltransferase"/>
</dbReference>
<dbReference type="Pfam" id="PF18014">
    <property type="entry name" value="Acetyltransf_18"/>
    <property type="match status" value="1"/>
</dbReference>
<reference evidence="2 3" key="1">
    <citation type="journal article" date="2016" name="Nat. Commun.">
        <title>Thousands of microbial genomes shed light on interconnected biogeochemical processes in an aquifer system.</title>
        <authorList>
            <person name="Anantharaman K."/>
            <person name="Brown C.T."/>
            <person name="Hug L.A."/>
            <person name="Sharon I."/>
            <person name="Castelle C.J."/>
            <person name="Probst A.J."/>
            <person name="Thomas B.C."/>
            <person name="Singh A."/>
            <person name="Wilkins M.J."/>
            <person name="Karaoz U."/>
            <person name="Brodie E.L."/>
            <person name="Williams K.H."/>
            <person name="Hubbard S.S."/>
            <person name="Banfield J.F."/>
        </authorList>
    </citation>
    <scope>NUCLEOTIDE SEQUENCE [LARGE SCALE GENOMIC DNA]</scope>
</reference>
<dbReference type="Proteomes" id="UP000176424">
    <property type="component" value="Unassembled WGS sequence"/>
</dbReference>
<dbReference type="CDD" id="cd04301">
    <property type="entry name" value="NAT_SF"/>
    <property type="match status" value="1"/>
</dbReference>
<dbReference type="PROSITE" id="PS51186">
    <property type="entry name" value="GNAT"/>
    <property type="match status" value="1"/>
</dbReference>
<proteinExistence type="predicted"/>
<dbReference type="EMBL" id="MEXR01000015">
    <property type="protein sequence ID" value="OGD10046.1"/>
    <property type="molecule type" value="Genomic_DNA"/>
</dbReference>
<accession>A0A1F4ZW08</accession>
<dbReference type="GO" id="GO:0016747">
    <property type="term" value="F:acyltransferase activity, transferring groups other than amino-acyl groups"/>
    <property type="evidence" value="ECO:0007669"/>
    <property type="project" value="InterPro"/>
</dbReference>
<gene>
    <name evidence="2" type="ORF">A2397_04855</name>
</gene>
<evidence type="ECO:0000313" key="3">
    <source>
        <dbReference type="Proteomes" id="UP000176424"/>
    </source>
</evidence>
<feature type="domain" description="N-acetyltransferase" evidence="1">
    <location>
        <begin position="5"/>
        <end position="140"/>
    </location>
</feature>
<dbReference type="SUPFAM" id="SSF55729">
    <property type="entry name" value="Acyl-CoA N-acyltransferases (Nat)"/>
    <property type="match status" value="1"/>
</dbReference>
<evidence type="ECO:0000313" key="2">
    <source>
        <dbReference type="EMBL" id="OGD10046.1"/>
    </source>
</evidence>
<dbReference type="InterPro" id="IPR052729">
    <property type="entry name" value="Acyl/Acetyltrans_Enzymes"/>
</dbReference>
<dbReference type="Gene3D" id="3.40.630.30">
    <property type="match status" value="1"/>
</dbReference>
<dbReference type="Gene3D" id="3.40.630.90">
    <property type="match status" value="1"/>
</dbReference>
<dbReference type="PANTHER" id="PTHR47237">
    <property type="entry name" value="SLL0310 PROTEIN"/>
    <property type="match status" value="1"/>
</dbReference>
<evidence type="ECO:0000259" key="1">
    <source>
        <dbReference type="PROSITE" id="PS51186"/>
    </source>
</evidence>
<comment type="caution">
    <text evidence="2">The sequence shown here is derived from an EMBL/GenBank/DDBJ whole genome shotgun (WGS) entry which is preliminary data.</text>
</comment>
<organism evidence="2 3">
    <name type="scientific">Candidatus Amesbacteria bacterium RIFOXYB1_FULL_44_23</name>
    <dbReference type="NCBI Taxonomy" id="1797263"/>
    <lineage>
        <taxon>Bacteria</taxon>
        <taxon>Candidatus Amesiibacteriota</taxon>
    </lineage>
</organism>
<protein>
    <submittedName>
        <fullName evidence="2">GNAT family N-acetyltransferase</fullName>
    </submittedName>
</protein>
<dbReference type="InterPro" id="IPR000182">
    <property type="entry name" value="GNAT_dom"/>
</dbReference>